<keyword evidence="4" id="KW-0813">Transport</keyword>
<feature type="transmembrane region" description="Helical" evidence="11">
    <location>
        <begin position="441"/>
        <end position="460"/>
    </location>
</feature>
<keyword evidence="5 11" id="KW-0812">Transmembrane</keyword>
<feature type="transmembrane region" description="Helical" evidence="11">
    <location>
        <begin position="378"/>
        <end position="395"/>
    </location>
</feature>
<dbReference type="InterPro" id="IPR031312">
    <property type="entry name" value="Na/sul_symport_CS"/>
</dbReference>
<dbReference type="CDD" id="cd01115">
    <property type="entry name" value="SLC13_permease"/>
    <property type="match status" value="1"/>
</dbReference>
<dbReference type="Pfam" id="PF00939">
    <property type="entry name" value="Na_sulph_symp"/>
    <property type="match status" value="1"/>
</dbReference>
<evidence type="ECO:0000256" key="3">
    <source>
        <dbReference type="ARBA" id="ARBA00020150"/>
    </source>
</evidence>
<dbReference type="NCBIfam" id="TIGR00785">
    <property type="entry name" value="dass"/>
    <property type="match status" value="1"/>
</dbReference>
<evidence type="ECO:0000313" key="12">
    <source>
        <dbReference type="EMBL" id="MFC4076115.1"/>
    </source>
</evidence>
<proteinExistence type="inferred from homology"/>
<gene>
    <name evidence="12" type="ORF">ACFOUO_04755</name>
</gene>
<dbReference type="PANTHER" id="PTHR10283">
    <property type="entry name" value="SOLUTE CARRIER FAMILY 13 MEMBER"/>
    <property type="match status" value="1"/>
</dbReference>
<dbReference type="PROSITE" id="PS01271">
    <property type="entry name" value="NA_SULFATE"/>
    <property type="match status" value="1"/>
</dbReference>
<evidence type="ECO:0000256" key="10">
    <source>
        <dbReference type="SAM" id="MobiDB-lite"/>
    </source>
</evidence>
<evidence type="ECO:0000256" key="11">
    <source>
        <dbReference type="SAM" id="Phobius"/>
    </source>
</evidence>
<feature type="transmembrane region" description="Helical" evidence="11">
    <location>
        <begin position="161"/>
        <end position="193"/>
    </location>
</feature>
<evidence type="ECO:0000256" key="6">
    <source>
        <dbReference type="ARBA" id="ARBA00022847"/>
    </source>
</evidence>
<feature type="compositionally biased region" description="Low complexity" evidence="10">
    <location>
        <begin position="16"/>
        <end position="26"/>
    </location>
</feature>
<feature type="transmembrane region" description="Helical" evidence="11">
    <location>
        <begin position="407"/>
        <end position="429"/>
    </location>
</feature>
<keyword evidence="6" id="KW-0769">Symport</keyword>
<feature type="transmembrane region" description="Helical" evidence="11">
    <location>
        <begin position="47"/>
        <end position="63"/>
    </location>
</feature>
<feature type="transmembrane region" description="Helical" evidence="11">
    <location>
        <begin position="213"/>
        <end position="237"/>
    </location>
</feature>
<evidence type="ECO:0000256" key="2">
    <source>
        <dbReference type="ARBA" id="ARBA00006772"/>
    </source>
</evidence>
<comment type="caution">
    <text evidence="12">The sequence shown here is derived from an EMBL/GenBank/DDBJ whole genome shotgun (WGS) entry which is preliminary data.</text>
</comment>
<feature type="transmembrane region" description="Helical" evidence="11">
    <location>
        <begin position="124"/>
        <end position="140"/>
    </location>
</feature>
<keyword evidence="8 11" id="KW-0472">Membrane</keyword>
<evidence type="ECO:0000256" key="1">
    <source>
        <dbReference type="ARBA" id="ARBA00004141"/>
    </source>
</evidence>
<feature type="transmembrane region" description="Helical" evidence="11">
    <location>
        <begin position="75"/>
        <end position="104"/>
    </location>
</feature>
<keyword evidence="7 11" id="KW-1133">Transmembrane helix</keyword>
<feature type="transmembrane region" description="Helical" evidence="11">
    <location>
        <begin position="500"/>
        <end position="524"/>
    </location>
</feature>
<evidence type="ECO:0000313" key="13">
    <source>
        <dbReference type="Proteomes" id="UP001595843"/>
    </source>
</evidence>
<name>A0ABV8JCB1_9BACL</name>
<evidence type="ECO:0000256" key="8">
    <source>
        <dbReference type="ARBA" id="ARBA00023136"/>
    </source>
</evidence>
<dbReference type="Proteomes" id="UP001595843">
    <property type="component" value="Unassembled WGS sequence"/>
</dbReference>
<dbReference type="EMBL" id="JBHSAP010000007">
    <property type="protein sequence ID" value="MFC4076115.1"/>
    <property type="molecule type" value="Genomic_DNA"/>
</dbReference>
<feature type="transmembrane region" description="Helical" evidence="11">
    <location>
        <begin position="258"/>
        <end position="280"/>
    </location>
</feature>
<accession>A0ABV8JCB1</accession>
<comment type="similarity">
    <text evidence="2">Belongs to the SLC13A/DASS transporter (TC 2.A.47) family. NADC subfamily.</text>
</comment>
<feature type="transmembrane region" description="Helical" evidence="11">
    <location>
        <begin position="337"/>
        <end position="357"/>
    </location>
</feature>
<protein>
    <recommendedName>
        <fullName evidence="3">Sodium-dependent dicarboxylate transporter SdcS</fullName>
    </recommendedName>
    <alternativeName>
        <fullName evidence="9">Na(+)/dicarboxylate symporter</fullName>
    </alternativeName>
</protein>
<keyword evidence="13" id="KW-1185">Reference proteome</keyword>
<feature type="transmembrane region" description="Helical" evidence="11">
    <location>
        <begin position="466"/>
        <end position="488"/>
    </location>
</feature>
<evidence type="ECO:0000256" key="4">
    <source>
        <dbReference type="ARBA" id="ARBA00022448"/>
    </source>
</evidence>
<comment type="subcellular location">
    <subcellularLocation>
        <location evidence="1">Membrane</location>
        <topology evidence="1">Multi-pass membrane protein</topology>
    </subcellularLocation>
</comment>
<feature type="region of interest" description="Disordered" evidence="10">
    <location>
        <begin position="16"/>
        <end position="40"/>
    </location>
</feature>
<evidence type="ECO:0000256" key="5">
    <source>
        <dbReference type="ARBA" id="ARBA00022692"/>
    </source>
</evidence>
<organism evidence="12 13">
    <name type="scientific">Salinithrix halophila</name>
    <dbReference type="NCBI Taxonomy" id="1485204"/>
    <lineage>
        <taxon>Bacteria</taxon>
        <taxon>Bacillati</taxon>
        <taxon>Bacillota</taxon>
        <taxon>Bacilli</taxon>
        <taxon>Bacillales</taxon>
        <taxon>Thermoactinomycetaceae</taxon>
        <taxon>Salinithrix</taxon>
    </lineage>
</organism>
<evidence type="ECO:0000256" key="9">
    <source>
        <dbReference type="ARBA" id="ARBA00031174"/>
    </source>
</evidence>
<reference evidence="13" key="1">
    <citation type="journal article" date="2019" name="Int. J. Syst. Evol. Microbiol.">
        <title>The Global Catalogue of Microorganisms (GCM) 10K type strain sequencing project: providing services to taxonomists for standard genome sequencing and annotation.</title>
        <authorList>
            <consortium name="The Broad Institute Genomics Platform"/>
            <consortium name="The Broad Institute Genome Sequencing Center for Infectious Disease"/>
            <person name="Wu L."/>
            <person name="Ma J."/>
        </authorList>
    </citation>
    <scope>NUCLEOTIDE SEQUENCE [LARGE SCALE GENOMIC DNA]</scope>
    <source>
        <strain evidence="13">IBRC-M 10813</strain>
    </source>
</reference>
<dbReference type="InterPro" id="IPR001898">
    <property type="entry name" value="SLC13A/DASS"/>
</dbReference>
<evidence type="ECO:0000256" key="7">
    <source>
        <dbReference type="ARBA" id="ARBA00022989"/>
    </source>
</evidence>
<sequence>MWTWNHELKATLRLAAGMASSSSGRRSPAEKQSETGRPPFYSRRQRAGLLLGPFLFLLTLLVFSPEGMSPAAQKVLACTLWISVWWITEAIPIPATSLLPIILFPLTGALEIGETTSAYGDPNIFLFLGGFMIALTMEKWNLHKRMALGIISRIGTQPQQLILGSMVATSFLSMWISNTATAMMMAPIGMAVTEHFAASKKSGNLPKNGKDDFPFGTAMMLGIAYSASIGGLGTLIGTPPNAIFAAQAEKLFNVEISFATWMLFGIPLVVVMLASTWFYLVKVAYPMPIKPISGGRTIIQQEKNALGRISPEEKAVLTVFILTALSWMTKDLLLKKMLPGIDDTVIAIGAALLLFLIPSRRKPGQSLLDWDTAKNIPWGILLLFGGGLALAAGITRSGLDKWIGEQLTVLSGLNILLILVVVITLVNFLTEVTSNTATATMMFPIMAAFAVTLGIHPYGLMVPAGIAASCAFMLPVATPPNAVVFASGSVRIGQMVRTGLWLNLVSILLITVAVYFLLPVVWGFDLMSPLKEPA</sequence>
<dbReference type="PANTHER" id="PTHR10283:SF82">
    <property type="entry name" value="SOLUTE CARRIER FAMILY 13 MEMBER 2"/>
    <property type="match status" value="1"/>
</dbReference>